<gene>
    <name evidence="1" type="ORF">Ccr32_gp277</name>
</gene>
<sequence length="155" mass="17362">MSYQQAMMDAQAEFHAREMDVSDRAWERFVKKLEDVLGFDIDADNSEEAKAFYCDMGYSLDETFEMFDKGMSVEQARVAILRGAYEAAARAAGVGLDALVEAEKRAIACRDALPEKRKVDREQYAHYADLLGKMIARIREVGDDSGAALEKAFGQ</sequence>
<evidence type="ECO:0000313" key="2">
    <source>
        <dbReference type="Proteomes" id="UP000222485"/>
    </source>
</evidence>
<accession>A0A1V0EE56</accession>
<organism evidence="1 2">
    <name type="scientific">Caulobacter phage Ccr32</name>
    <dbReference type="NCBI Taxonomy" id="1959738"/>
    <lineage>
        <taxon>Viruses</taxon>
        <taxon>Duplodnaviria</taxon>
        <taxon>Heunggongvirae</taxon>
        <taxon>Uroviricota</taxon>
        <taxon>Caudoviricetes</taxon>
        <taxon>Jeanschmidtviridae</taxon>
        <taxon>Shapirovirus</taxon>
        <taxon>Shapirovirus cbk</taxon>
    </lineage>
</organism>
<dbReference type="EMBL" id="KY555146">
    <property type="protein sequence ID" value="ARB15195.1"/>
    <property type="molecule type" value="Genomic_DNA"/>
</dbReference>
<name>A0A1V0EE56_9CAUD</name>
<reference evidence="2" key="1">
    <citation type="journal article" date="2017" name="Curr. Microbiol.">
        <title>Genomic Diversity of Type B3 Bacteriophages of Caulobacter crescentus.</title>
        <authorList>
            <person name="Ash K.T."/>
            <person name="Drake K.M."/>
            <person name="Gibbs W.S."/>
            <person name="Ely B."/>
        </authorList>
    </citation>
    <scope>NUCLEOTIDE SEQUENCE [LARGE SCALE GENOMIC DNA]</scope>
</reference>
<dbReference type="Proteomes" id="UP000222485">
    <property type="component" value="Genome"/>
</dbReference>
<proteinExistence type="predicted"/>
<evidence type="ECO:0000313" key="1">
    <source>
        <dbReference type="EMBL" id="ARB15195.1"/>
    </source>
</evidence>
<protein>
    <submittedName>
        <fullName evidence="1">Uncharacterized protein</fullName>
    </submittedName>
</protein>